<keyword evidence="16 18" id="KW-0456">Lyase</keyword>
<organism evidence="21 22">
    <name type="scientific">Candidatus Arsenophonus lipoptenae</name>
    <dbReference type="NCBI Taxonomy" id="634113"/>
    <lineage>
        <taxon>Bacteria</taxon>
        <taxon>Pseudomonadati</taxon>
        <taxon>Pseudomonadota</taxon>
        <taxon>Gammaproteobacteria</taxon>
        <taxon>Enterobacterales</taxon>
        <taxon>Morganellaceae</taxon>
        <taxon>Arsenophonus</taxon>
    </lineage>
</organism>
<dbReference type="Pfam" id="PF01761">
    <property type="entry name" value="DHQ_synthase"/>
    <property type="match status" value="1"/>
</dbReference>
<evidence type="ECO:0000256" key="14">
    <source>
        <dbReference type="ARBA" id="ARBA00023027"/>
    </source>
</evidence>
<evidence type="ECO:0000256" key="2">
    <source>
        <dbReference type="ARBA" id="ARBA00001911"/>
    </source>
</evidence>
<dbReference type="EMBL" id="CP013920">
    <property type="protein sequence ID" value="AMA64878.1"/>
    <property type="molecule type" value="Genomic_DNA"/>
</dbReference>
<evidence type="ECO:0000313" key="21">
    <source>
        <dbReference type="EMBL" id="AMA64878.1"/>
    </source>
</evidence>
<evidence type="ECO:0000256" key="7">
    <source>
        <dbReference type="ARBA" id="ARBA00013031"/>
    </source>
</evidence>
<evidence type="ECO:0000256" key="10">
    <source>
        <dbReference type="ARBA" id="ARBA00022605"/>
    </source>
</evidence>
<feature type="binding site" evidence="18">
    <location>
        <position position="142"/>
    </location>
    <ligand>
        <name>NAD(+)</name>
        <dbReference type="ChEBI" id="CHEBI:57540"/>
    </ligand>
</feature>
<feature type="domain" description="3-dehydroquinate synthase N-terminal" evidence="19">
    <location>
        <begin position="67"/>
        <end position="178"/>
    </location>
</feature>
<dbReference type="CDD" id="cd08195">
    <property type="entry name" value="DHQS"/>
    <property type="match status" value="1"/>
</dbReference>
<dbReference type="KEGG" id="asy:AUT07_00296"/>
<keyword evidence="14 18" id="KW-0520">NAD</keyword>
<dbReference type="UniPathway" id="UPA00053">
    <property type="reaction ID" value="UER00085"/>
</dbReference>
<dbReference type="InterPro" id="IPR030960">
    <property type="entry name" value="DHQS/DOIS_N"/>
</dbReference>
<dbReference type="PANTHER" id="PTHR43622">
    <property type="entry name" value="3-DEHYDROQUINATE SYNTHASE"/>
    <property type="match status" value="1"/>
</dbReference>
<comment type="pathway">
    <text evidence="5 18">Metabolic intermediate biosynthesis; chorismate biosynthesis; chorismate from D-erythrose 4-phosphate and phosphoenolpyruvate: step 2/7.</text>
</comment>
<feature type="domain" description="3-dehydroquinate synthase C-terminal" evidence="20">
    <location>
        <begin position="181"/>
        <end position="326"/>
    </location>
</feature>
<dbReference type="InterPro" id="IPR030963">
    <property type="entry name" value="DHQ_synth_fam"/>
</dbReference>
<proteinExistence type="inferred from homology"/>
<name>A0A0X9VUR4_9GAMM</name>
<dbReference type="Proteomes" id="UP000069926">
    <property type="component" value="Chromosome"/>
</dbReference>
<dbReference type="AlphaFoldDB" id="A0A0X9VUR4"/>
<reference evidence="21 22" key="1">
    <citation type="submission" date="2016-01" db="EMBL/GenBank/DDBJ databases">
        <title>Genome sequence of Ca. Arsenophonus lipopteni, the exclusive symbiont of a blood sucking fly Lipoptena cervi (Diptera: Hippoboscidae).</title>
        <authorList>
            <person name="Novakova E."/>
            <person name="Hypsa V."/>
            <person name="Nguyen P."/>
            <person name="Husnik F."/>
            <person name="Darby A.C."/>
        </authorList>
    </citation>
    <scope>NUCLEOTIDE SEQUENCE [LARGE SCALE GENOMIC DNA]</scope>
    <source>
        <strain evidence="21 22">CB</strain>
    </source>
</reference>
<keyword evidence="13 18" id="KW-0862">Zinc</keyword>
<evidence type="ECO:0000256" key="5">
    <source>
        <dbReference type="ARBA" id="ARBA00004661"/>
    </source>
</evidence>
<evidence type="ECO:0000259" key="20">
    <source>
        <dbReference type="Pfam" id="PF24621"/>
    </source>
</evidence>
<dbReference type="Gene3D" id="1.20.1090.10">
    <property type="entry name" value="Dehydroquinate synthase-like - alpha domain"/>
    <property type="match status" value="1"/>
</dbReference>
<keyword evidence="22" id="KW-1185">Reference proteome</keyword>
<accession>A0A0X9VUR4</accession>
<evidence type="ECO:0000256" key="12">
    <source>
        <dbReference type="ARBA" id="ARBA00022741"/>
    </source>
</evidence>
<dbReference type="HAMAP" id="MF_00110">
    <property type="entry name" value="DHQ_synthase"/>
    <property type="match status" value="1"/>
</dbReference>
<dbReference type="GO" id="GO:0000166">
    <property type="term" value="F:nucleotide binding"/>
    <property type="evidence" value="ECO:0007669"/>
    <property type="project" value="UniProtKB-KW"/>
</dbReference>
<evidence type="ECO:0000256" key="11">
    <source>
        <dbReference type="ARBA" id="ARBA00022723"/>
    </source>
</evidence>
<dbReference type="FunFam" id="3.40.50.1970:FF:000001">
    <property type="entry name" value="3-dehydroquinate synthase"/>
    <property type="match status" value="1"/>
</dbReference>
<dbReference type="GO" id="GO:0003856">
    <property type="term" value="F:3-dehydroquinate synthase activity"/>
    <property type="evidence" value="ECO:0007669"/>
    <property type="project" value="UniProtKB-UniRule"/>
</dbReference>
<dbReference type="InterPro" id="IPR050071">
    <property type="entry name" value="Dehydroquinate_synthase"/>
</dbReference>
<keyword evidence="12 18" id="KW-0547">Nucleotide-binding</keyword>
<evidence type="ECO:0000256" key="13">
    <source>
        <dbReference type="ARBA" id="ARBA00022833"/>
    </source>
</evidence>
<keyword evidence="15 18" id="KW-0057">Aromatic amino acid biosynthesis</keyword>
<evidence type="ECO:0000256" key="9">
    <source>
        <dbReference type="ARBA" id="ARBA00022490"/>
    </source>
</evidence>
<comment type="catalytic activity">
    <reaction evidence="1 18">
        <text>7-phospho-2-dehydro-3-deoxy-D-arabino-heptonate = 3-dehydroquinate + phosphate</text>
        <dbReference type="Rhea" id="RHEA:21968"/>
        <dbReference type="ChEBI" id="CHEBI:32364"/>
        <dbReference type="ChEBI" id="CHEBI:43474"/>
        <dbReference type="ChEBI" id="CHEBI:58394"/>
        <dbReference type="EC" id="4.2.3.4"/>
    </reaction>
</comment>
<dbReference type="STRING" id="634113.AUT07_00296"/>
<feature type="binding site" evidence="18">
    <location>
        <position position="248"/>
    </location>
    <ligand>
        <name>Zn(2+)</name>
        <dbReference type="ChEBI" id="CHEBI:29105"/>
    </ligand>
</feature>
<dbReference type="SUPFAM" id="SSF56796">
    <property type="entry name" value="Dehydroquinate synthase-like"/>
    <property type="match status" value="1"/>
</dbReference>
<dbReference type="Pfam" id="PF24621">
    <property type="entry name" value="DHQS_C"/>
    <property type="match status" value="1"/>
</dbReference>
<keyword evidence="17 18" id="KW-0170">Cobalt</keyword>
<evidence type="ECO:0000256" key="4">
    <source>
        <dbReference type="ARBA" id="ARBA00004496"/>
    </source>
</evidence>
<evidence type="ECO:0000256" key="6">
    <source>
        <dbReference type="ARBA" id="ARBA00005412"/>
    </source>
</evidence>
<dbReference type="RefSeq" id="WP_066283243.1">
    <property type="nucleotide sequence ID" value="NZ_CP013920.1"/>
</dbReference>
<feature type="binding site" evidence="18">
    <location>
        <position position="265"/>
    </location>
    <ligand>
        <name>Zn(2+)</name>
        <dbReference type="ChEBI" id="CHEBI:29105"/>
    </ligand>
</feature>
<protein>
    <recommendedName>
        <fullName evidence="8 18">3-dehydroquinate synthase</fullName>
        <shortName evidence="18">DHQS</shortName>
        <ecNumber evidence="7 18">4.2.3.4</ecNumber>
    </recommendedName>
</protein>
<dbReference type="PATRIC" id="fig|634113.3.peg.287"/>
<dbReference type="NCBIfam" id="TIGR01357">
    <property type="entry name" value="aroB"/>
    <property type="match status" value="1"/>
</dbReference>
<dbReference type="PANTHER" id="PTHR43622:SF7">
    <property type="entry name" value="3-DEHYDROQUINATE SYNTHASE, CHLOROPLASTIC"/>
    <property type="match status" value="1"/>
</dbReference>
<evidence type="ECO:0000313" key="22">
    <source>
        <dbReference type="Proteomes" id="UP000069926"/>
    </source>
</evidence>
<sequence length="362" mass="40326">MEKLIVKLGSKSYPISIASGLLNSKNIYSPLKSGEYTMIVTNKDIHHLYAKIIKSTLIQMGVKVDEIILPNGEQYKTLDVVNIIFTALLRKNHPRSTTLIALGGGVIGDLTGFAASCYKRGVRFIQIPTSLLSQIDSSIGGKTALNHPLGKNMIGTFYQPISVIIDLNSLKTLPSRQFFSGIAEIIKYGIILDYNFFCWIEKNINYILHCDEKIITYCIRHCCELKAKIIAKDEKETNGERILLNLGHTFGHAIETELGYGFWLHGEAVSAGIVMAAKTAELIGLLNFNDTERIVNLFKKAHLPTKGPAKMHAKDYLAHMIRDKKTEKNKFNLVLPSSIGKAGFYTDINKKIVLQAINQCLL</sequence>
<feature type="binding site" evidence="18">
    <location>
        <position position="151"/>
    </location>
    <ligand>
        <name>NAD(+)</name>
        <dbReference type="ChEBI" id="CHEBI:57540"/>
    </ligand>
</feature>
<feature type="binding site" evidence="18">
    <location>
        <begin position="105"/>
        <end position="109"/>
    </location>
    <ligand>
        <name>NAD(+)</name>
        <dbReference type="ChEBI" id="CHEBI:57540"/>
    </ligand>
</feature>
<comment type="function">
    <text evidence="3 18">Catalyzes the conversion of 3-deoxy-D-arabino-heptulosonate 7-phosphate (DAHP) to dehydroquinate (DHQ).</text>
</comment>
<dbReference type="Gene3D" id="3.40.50.1970">
    <property type="match status" value="1"/>
</dbReference>
<dbReference type="InterPro" id="IPR056179">
    <property type="entry name" value="DHQS_C"/>
</dbReference>
<evidence type="ECO:0000256" key="8">
    <source>
        <dbReference type="ARBA" id="ARBA00017684"/>
    </source>
</evidence>
<comment type="cofactor">
    <cofactor evidence="18">
        <name>Co(2+)</name>
        <dbReference type="ChEBI" id="CHEBI:48828"/>
    </cofactor>
    <cofactor evidence="18">
        <name>Zn(2+)</name>
        <dbReference type="ChEBI" id="CHEBI:29105"/>
    </cofactor>
    <text evidence="18">Binds 1 divalent metal cation per subunit. Can use either Co(2+) or Zn(2+).</text>
</comment>
<dbReference type="GO" id="GO:0005737">
    <property type="term" value="C:cytoplasm"/>
    <property type="evidence" value="ECO:0007669"/>
    <property type="project" value="UniProtKB-SubCell"/>
</dbReference>
<comment type="cofactor">
    <cofactor evidence="2 18">
        <name>NAD(+)</name>
        <dbReference type="ChEBI" id="CHEBI:57540"/>
    </cofactor>
</comment>
<dbReference type="GO" id="GO:0009423">
    <property type="term" value="P:chorismate biosynthetic process"/>
    <property type="evidence" value="ECO:0007669"/>
    <property type="project" value="UniProtKB-UniRule"/>
</dbReference>
<dbReference type="GO" id="GO:0046872">
    <property type="term" value="F:metal ion binding"/>
    <property type="evidence" value="ECO:0007669"/>
    <property type="project" value="UniProtKB-KW"/>
</dbReference>
<dbReference type="OrthoDB" id="9806583at2"/>
<evidence type="ECO:0000256" key="17">
    <source>
        <dbReference type="ARBA" id="ARBA00023285"/>
    </source>
</evidence>
<comment type="similarity">
    <text evidence="6 18">Belongs to the sugar phosphate cyclases superfamily. Dehydroquinate synthase family.</text>
</comment>
<comment type="subcellular location">
    <subcellularLocation>
        <location evidence="4 18">Cytoplasm</location>
    </subcellularLocation>
</comment>
<feature type="binding site" evidence="18">
    <location>
        <position position="184"/>
    </location>
    <ligand>
        <name>Zn(2+)</name>
        <dbReference type="ChEBI" id="CHEBI:29105"/>
    </ligand>
</feature>
<evidence type="ECO:0000256" key="15">
    <source>
        <dbReference type="ARBA" id="ARBA00023141"/>
    </source>
</evidence>
<evidence type="ECO:0000256" key="18">
    <source>
        <dbReference type="HAMAP-Rule" id="MF_00110"/>
    </source>
</evidence>
<gene>
    <name evidence="18 21" type="primary">aroB</name>
    <name evidence="21" type="ORF">AUT07_00296</name>
</gene>
<comment type="caution">
    <text evidence="18">Lacks conserved residue(s) required for the propagation of feature annotation.</text>
</comment>
<keyword evidence="10 18" id="KW-0028">Amino-acid biosynthesis</keyword>
<evidence type="ECO:0000259" key="19">
    <source>
        <dbReference type="Pfam" id="PF01761"/>
    </source>
</evidence>
<dbReference type="PIRSF" id="PIRSF001455">
    <property type="entry name" value="DHQ_synth"/>
    <property type="match status" value="1"/>
</dbReference>
<dbReference type="GO" id="GO:0008652">
    <property type="term" value="P:amino acid biosynthetic process"/>
    <property type="evidence" value="ECO:0007669"/>
    <property type="project" value="UniProtKB-KW"/>
</dbReference>
<dbReference type="EC" id="4.2.3.4" evidence="7 18"/>
<evidence type="ECO:0000256" key="1">
    <source>
        <dbReference type="ARBA" id="ARBA00001393"/>
    </source>
</evidence>
<keyword evidence="9 18" id="KW-0963">Cytoplasm</keyword>
<evidence type="ECO:0000256" key="16">
    <source>
        <dbReference type="ARBA" id="ARBA00023239"/>
    </source>
</evidence>
<dbReference type="InterPro" id="IPR016037">
    <property type="entry name" value="DHQ_synth_AroB"/>
</dbReference>
<feature type="binding site" evidence="18">
    <location>
        <begin position="129"/>
        <end position="130"/>
    </location>
    <ligand>
        <name>NAD(+)</name>
        <dbReference type="ChEBI" id="CHEBI:57540"/>
    </ligand>
</feature>
<dbReference type="GO" id="GO:0009073">
    <property type="term" value="P:aromatic amino acid family biosynthetic process"/>
    <property type="evidence" value="ECO:0007669"/>
    <property type="project" value="UniProtKB-KW"/>
</dbReference>
<evidence type="ECO:0000256" key="3">
    <source>
        <dbReference type="ARBA" id="ARBA00003485"/>
    </source>
</evidence>
<keyword evidence="11 18" id="KW-0479">Metal-binding</keyword>